<gene>
    <name evidence="2" type="ORF">JRQ81_019266</name>
</gene>
<evidence type="ECO:0000313" key="2">
    <source>
        <dbReference type="EMBL" id="KAJ7319755.1"/>
    </source>
</evidence>
<evidence type="ECO:0000313" key="3">
    <source>
        <dbReference type="Proteomes" id="UP001142489"/>
    </source>
</evidence>
<sequence>MSLKQYCILKIIYFSSHTLGTTGAESLFPAEGRLQLPTAPQGDAEEGERHCGRTRRRPRSQCGEGVLFVGREVSEREFR</sequence>
<dbReference type="AlphaFoldDB" id="A0A9Q0XNZ8"/>
<protein>
    <submittedName>
        <fullName evidence="2">Uncharacterized protein</fullName>
    </submittedName>
</protein>
<dbReference type="Proteomes" id="UP001142489">
    <property type="component" value="Unassembled WGS sequence"/>
</dbReference>
<dbReference type="EMBL" id="JAPFRF010000010">
    <property type="protein sequence ID" value="KAJ7319755.1"/>
    <property type="molecule type" value="Genomic_DNA"/>
</dbReference>
<comment type="caution">
    <text evidence="2">The sequence shown here is derived from an EMBL/GenBank/DDBJ whole genome shotgun (WGS) entry which is preliminary data.</text>
</comment>
<keyword evidence="3" id="KW-1185">Reference proteome</keyword>
<evidence type="ECO:0000256" key="1">
    <source>
        <dbReference type="SAM" id="MobiDB-lite"/>
    </source>
</evidence>
<reference evidence="2" key="1">
    <citation type="journal article" date="2023" name="DNA Res.">
        <title>Chromosome-level genome assembly of Phrynocephalus forsythii using third-generation DNA sequencing and Hi-C analysis.</title>
        <authorList>
            <person name="Qi Y."/>
            <person name="Zhao W."/>
            <person name="Zhao Y."/>
            <person name="Niu C."/>
            <person name="Cao S."/>
            <person name="Zhang Y."/>
        </authorList>
    </citation>
    <scope>NUCLEOTIDE SEQUENCE</scope>
    <source>
        <tissue evidence="2">Muscle</tissue>
    </source>
</reference>
<proteinExistence type="predicted"/>
<organism evidence="2 3">
    <name type="scientific">Phrynocephalus forsythii</name>
    <dbReference type="NCBI Taxonomy" id="171643"/>
    <lineage>
        <taxon>Eukaryota</taxon>
        <taxon>Metazoa</taxon>
        <taxon>Chordata</taxon>
        <taxon>Craniata</taxon>
        <taxon>Vertebrata</taxon>
        <taxon>Euteleostomi</taxon>
        <taxon>Lepidosauria</taxon>
        <taxon>Squamata</taxon>
        <taxon>Bifurcata</taxon>
        <taxon>Unidentata</taxon>
        <taxon>Episquamata</taxon>
        <taxon>Toxicofera</taxon>
        <taxon>Iguania</taxon>
        <taxon>Acrodonta</taxon>
        <taxon>Agamidae</taxon>
        <taxon>Agaminae</taxon>
        <taxon>Phrynocephalus</taxon>
    </lineage>
</organism>
<feature type="region of interest" description="Disordered" evidence="1">
    <location>
        <begin position="35"/>
        <end position="58"/>
    </location>
</feature>
<name>A0A9Q0XNZ8_9SAUR</name>
<accession>A0A9Q0XNZ8</accession>